<dbReference type="InterPro" id="IPR016064">
    <property type="entry name" value="NAD/diacylglycerol_kinase_sf"/>
</dbReference>
<dbReference type="GO" id="GO:0007200">
    <property type="term" value="P:phospholipase C-activating G protein-coupled receptor signaling pathway"/>
    <property type="evidence" value="ECO:0007669"/>
    <property type="project" value="InterPro"/>
</dbReference>
<evidence type="ECO:0000259" key="11">
    <source>
        <dbReference type="PROSITE" id="PS50146"/>
    </source>
</evidence>
<dbReference type="GO" id="GO:0004143">
    <property type="term" value="F:ATP-dependent diacylglycerol kinase activity"/>
    <property type="evidence" value="ECO:0007669"/>
    <property type="project" value="UniProtKB-EC"/>
</dbReference>
<dbReference type="GO" id="GO:0016020">
    <property type="term" value="C:membrane"/>
    <property type="evidence" value="ECO:0007669"/>
    <property type="project" value="UniProtKB-SubCell"/>
</dbReference>
<evidence type="ECO:0000256" key="7">
    <source>
        <dbReference type="ARBA" id="ARBA00022777"/>
    </source>
</evidence>
<evidence type="ECO:0000256" key="1">
    <source>
        <dbReference type="ARBA" id="ARBA00004370"/>
    </source>
</evidence>
<keyword evidence="9" id="KW-0472">Membrane</keyword>
<evidence type="ECO:0000313" key="12">
    <source>
        <dbReference type="EMBL" id="QDZ22480.1"/>
    </source>
</evidence>
<dbReference type="GO" id="GO:0008270">
    <property type="term" value="F:zinc ion binding"/>
    <property type="evidence" value="ECO:0007669"/>
    <property type="project" value="UniProtKB-KW"/>
</dbReference>
<evidence type="ECO:0000256" key="10">
    <source>
        <dbReference type="SAM" id="MobiDB-lite"/>
    </source>
</evidence>
<dbReference type="STRING" id="1764295.A0A5B8MSU4"/>
<dbReference type="PROSITE" id="PS50146">
    <property type="entry name" value="DAGK"/>
    <property type="match status" value="1"/>
</dbReference>
<organism evidence="12 13">
    <name type="scientific">Chloropicon primus</name>
    <dbReference type="NCBI Taxonomy" id="1764295"/>
    <lineage>
        <taxon>Eukaryota</taxon>
        <taxon>Viridiplantae</taxon>
        <taxon>Chlorophyta</taxon>
        <taxon>Chloropicophyceae</taxon>
        <taxon>Chloropicales</taxon>
        <taxon>Chloropicaceae</taxon>
        <taxon>Chloropicon</taxon>
    </lineage>
</organism>
<dbReference type="InterPro" id="IPR037607">
    <property type="entry name" value="DGK"/>
</dbReference>
<dbReference type="GO" id="GO:0005524">
    <property type="term" value="F:ATP binding"/>
    <property type="evidence" value="ECO:0007669"/>
    <property type="project" value="UniProtKB-KW"/>
</dbReference>
<dbReference type="InterPro" id="IPR000756">
    <property type="entry name" value="Diacylglycerol_kin_accessory"/>
</dbReference>
<dbReference type="InterPro" id="IPR017438">
    <property type="entry name" value="ATP-NAD_kinase_N"/>
</dbReference>
<reference evidence="12 13" key="1">
    <citation type="submission" date="2018-07" db="EMBL/GenBank/DDBJ databases">
        <title>The complete nuclear genome of the prasinophyte Chloropicon primus (CCMP1205).</title>
        <authorList>
            <person name="Pombert J.-F."/>
            <person name="Otis C."/>
            <person name="Turmel M."/>
            <person name="Lemieux C."/>
        </authorList>
    </citation>
    <scope>NUCLEOTIDE SEQUENCE [LARGE SCALE GENOMIC DNA]</scope>
    <source>
        <strain evidence="12 13">CCMP1205</strain>
    </source>
</reference>
<evidence type="ECO:0000256" key="2">
    <source>
        <dbReference type="ARBA" id="ARBA00009280"/>
    </source>
</evidence>
<protein>
    <recommendedName>
        <fullName evidence="3">diacylglycerol kinase (ATP)</fullName>
        <ecNumber evidence="3">2.7.1.107</ecNumber>
    </recommendedName>
</protein>
<feature type="region of interest" description="Disordered" evidence="10">
    <location>
        <begin position="444"/>
        <end position="483"/>
    </location>
</feature>
<comment type="subcellular location">
    <subcellularLocation>
        <location evidence="1">Membrane</location>
    </subcellularLocation>
</comment>
<keyword evidence="13" id="KW-1185">Reference proteome</keyword>
<evidence type="ECO:0000313" key="13">
    <source>
        <dbReference type="Proteomes" id="UP000316726"/>
    </source>
</evidence>
<feature type="domain" description="DAGKc" evidence="11">
    <location>
        <begin position="140"/>
        <end position="235"/>
    </location>
</feature>
<gene>
    <name evidence="12" type="ORF">A3770_07p49980</name>
</gene>
<evidence type="ECO:0000256" key="4">
    <source>
        <dbReference type="ARBA" id="ARBA00022679"/>
    </source>
</evidence>
<keyword evidence="6" id="KW-0479">Metal-binding</keyword>
<evidence type="ECO:0000256" key="3">
    <source>
        <dbReference type="ARBA" id="ARBA00012133"/>
    </source>
</evidence>
<dbReference type="EC" id="2.7.1.107" evidence="3"/>
<dbReference type="Gene3D" id="2.60.200.40">
    <property type="match status" value="1"/>
</dbReference>
<dbReference type="Pfam" id="PF00781">
    <property type="entry name" value="DAGK_cat"/>
    <property type="match status" value="1"/>
</dbReference>
<keyword evidence="6" id="KW-0862">Zinc</keyword>
<dbReference type="Pfam" id="PF00609">
    <property type="entry name" value="DAGK_acc"/>
    <property type="match status" value="1"/>
</dbReference>
<accession>A0A5B8MSU4</accession>
<sequence>MEPNGVFGFVKRSMSKSKSTSEGESGRMADEKLMSLASFMTVPSRHLMLEMLPKIECAFINKRSGAKHGRAFLDMLNEMSGVSCEVHDLATEDPEDLLGGYLSQWAQKPMSSSIFQSRTSASATESGGTFEDNIRKLPVIMACGGDGTFSWIASTALKQAHEVMTTPSDRGEDLPLTVPYAIIPFPLGTGNDMSGVLGWGRSMDPSPTALTKLIDSVECASIGPKCDVWGVRFKKFESMSRFNTMCNYFSIGADAKTSRLFENHRTSRPGLYRSQSFNKVSYAAFGGFLALKGSSSVGKRIKRLVVDGEEVRIPPKAKALIVLNIPSYADGTKPWQVDRNHPTFKEAAIDDGMVEVFCLKSILSIAFLKTFRGIFSGGVKRLAQGKSVSIEMRTHEEYASSKGSGTPRSNMYAQVDGESFEFDCDGEVIDLYRKGSVPVLFGPHRGKAMQGPPAKLKSGSFNARWPKSPSESDLVSPTSPNTK</sequence>
<keyword evidence="5" id="KW-0547">Nucleotide-binding</keyword>
<dbReference type="OrthoDB" id="242257at2759"/>
<dbReference type="Gene3D" id="3.40.50.10330">
    <property type="entry name" value="Probable inorganic polyphosphate/atp-NAD kinase, domain 1"/>
    <property type="match status" value="1"/>
</dbReference>
<feature type="compositionally biased region" description="Polar residues" evidence="10">
    <location>
        <begin position="469"/>
        <end position="483"/>
    </location>
</feature>
<dbReference type="EMBL" id="CP031040">
    <property type="protein sequence ID" value="QDZ22480.1"/>
    <property type="molecule type" value="Genomic_DNA"/>
</dbReference>
<comment type="similarity">
    <text evidence="2">Belongs to the eukaryotic diacylglycerol kinase family.</text>
</comment>
<dbReference type="PANTHER" id="PTHR11255:SF54">
    <property type="entry name" value="DIACYLGLYCEROL KINASE THETA"/>
    <property type="match status" value="1"/>
</dbReference>
<name>A0A5B8MSU4_9CHLO</name>
<dbReference type="SUPFAM" id="SSF111331">
    <property type="entry name" value="NAD kinase/diacylglycerol kinase-like"/>
    <property type="match status" value="1"/>
</dbReference>
<evidence type="ECO:0000256" key="6">
    <source>
        <dbReference type="ARBA" id="ARBA00022771"/>
    </source>
</evidence>
<dbReference type="AlphaFoldDB" id="A0A5B8MSU4"/>
<dbReference type="SMART" id="SM00045">
    <property type="entry name" value="DAGKa"/>
    <property type="match status" value="1"/>
</dbReference>
<keyword evidence="4" id="KW-0808">Transferase</keyword>
<dbReference type="PANTHER" id="PTHR11255">
    <property type="entry name" value="DIACYLGLYCEROL KINASE"/>
    <property type="match status" value="1"/>
</dbReference>
<proteinExistence type="inferred from homology"/>
<keyword evidence="7 12" id="KW-0418">Kinase</keyword>
<keyword evidence="6" id="KW-0863">Zinc-finger</keyword>
<dbReference type="InterPro" id="IPR001206">
    <property type="entry name" value="Diacylglycerol_kinase_cat_dom"/>
</dbReference>
<evidence type="ECO:0000256" key="5">
    <source>
        <dbReference type="ARBA" id="ARBA00022741"/>
    </source>
</evidence>
<keyword evidence="8" id="KW-0067">ATP-binding</keyword>
<evidence type="ECO:0000256" key="9">
    <source>
        <dbReference type="ARBA" id="ARBA00023136"/>
    </source>
</evidence>
<dbReference type="Proteomes" id="UP000316726">
    <property type="component" value="Chromosome 7"/>
</dbReference>
<evidence type="ECO:0000256" key="8">
    <source>
        <dbReference type="ARBA" id="ARBA00022840"/>
    </source>
</evidence>